<name>T0ZYX7_9ZZZZ</name>
<dbReference type="SUPFAM" id="SSF56112">
    <property type="entry name" value="Protein kinase-like (PK-like)"/>
    <property type="match status" value="1"/>
</dbReference>
<accession>T0ZYX7</accession>
<reference evidence="2" key="1">
    <citation type="submission" date="2013-08" db="EMBL/GenBank/DDBJ databases">
        <authorList>
            <person name="Mendez C."/>
            <person name="Richter M."/>
            <person name="Ferrer M."/>
            <person name="Sanchez J."/>
        </authorList>
    </citation>
    <scope>NUCLEOTIDE SEQUENCE</scope>
</reference>
<dbReference type="InterPro" id="IPR011009">
    <property type="entry name" value="Kinase-like_dom_sf"/>
</dbReference>
<feature type="non-terminal residue" evidence="2">
    <location>
        <position position="260"/>
    </location>
</feature>
<organism evidence="2">
    <name type="scientific">mine drainage metagenome</name>
    <dbReference type="NCBI Taxonomy" id="410659"/>
    <lineage>
        <taxon>unclassified sequences</taxon>
        <taxon>metagenomes</taxon>
        <taxon>ecological metagenomes</taxon>
    </lineage>
</organism>
<dbReference type="PANTHER" id="PTHR43173:SF19">
    <property type="entry name" value="AARF DOMAIN-CONTAINING PROTEIN KINASE 1"/>
    <property type="match status" value="1"/>
</dbReference>
<sequence>MERLKGFNWDDVSGMLDAGIDTAQVVSAGMIAFMEGAMIYGVFHGDLHGGNLLVLNTGEVGLLDYGITGRLGEKKRLAFLRLLIGGTINDVHMQVSALRDMGALPLDTDLEAVIKELGLEGPALDPTAMTPDELVSEIRNLTKALLGFGAKMPKELMLFVKNMIFLDSAMVSLAPNLDLFAEITQLATYFTSKYGEQFAKDIGVDLRQTPIDLLGVKESLGLDPSTDTLTYKELVERREIIRKRMEAGGRNRPARKRISA</sequence>
<proteinExistence type="predicted"/>
<dbReference type="Pfam" id="PF03109">
    <property type="entry name" value="ABC1"/>
    <property type="match status" value="1"/>
</dbReference>
<dbReference type="InterPro" id="IPR051130">
    <property type="entry name" value="Mito_struct-func_regulator"/>
</dbReference>
<dbReference type="InterPro" id="IPR004147">
    <property type="entry name" value="ABC1_dom"/>
</dbReference>
<reference evidence="2" key="2">
    <citation type="journal article" date="2014" name="ISME J.">
        <title>Microbial stratification in low pH oxic and suboxic macroscopic growths along an acid mine drainage.</title>
        <authorList>
            <person name="Mendez-Garcia C."/>
            <person name="Mesa V."/>
            <person name="Sprenger R.R."/>
            <person name="Richter M."/>
            <person name="Diez M.S."/>
            <person name="Solano J."/>
            <person name="Bargiela R."/>
            <person name="Golyshina O.V."/>
            <person name="Manteca A."/>
            <person name="Ramos J.L."/>
            <person name="Gallego J.R."/>
            <person name="Llorente I."/>
            <person name="Martins Dos Santos V.A."/>
            <person name="Jensen O.N."/>
            <person name="Pelaez A.I."/>
            <person name="Sanchez J."/>
            <person name="Ferrer M."/>
        </authorList>
    </citation>
    <scope>NUCLEOTIDE SEQUENCE</scope>
</reference>
<comment type="caution">
    <text evidence="2">The sequence shown here is derived from an EMBL/GenBank/DDBJ whole genome shotgun (WGS) entry which is preliminary data.</text>
</comment>
<protein>
    <submittedName>
        <fullName evidence="2">ABC1 family protein</fullName>
    </submittedName>
</protein>
<dbReference type="PANTHER" id="PTHR43173">
    <property type="entry name" value="ABC1 FAMILY PROTEIN"/>
    <property type="match status" value="1"/>
</dbReference>
<evidence type="ECO:0000313" key="2">
    <source>
        <dbReference type="EMBL" id="EQD49792.1"/>
    </source>
</evidence>
<dbReference type="AlphaFoldDB" id="T0ZYX7"/>
<dbReference type="EMBL" id="AUZX01010009">
    <property type="protein sequence ID" value="EQD49792.1"/>
    <property type="molecule type" value="Genomic_DNA"/>
</dbReference>
<feature type="domain" description="ABC1 atypical kinase-like" evidence="1">
    <location>
        <begin position="1"/>
        <end position="90"/>
    </location>
</feature>
<evidence type="ECO:0000259" key="1">
    <source>
        <dbReference type="Pfam" id="PF03109"/>
    </source>
</evidence>
<gene>
    <name evidence="2" type="ORF">B1A_13666</name>
</gene>